<dbReference type="Gene3D" id="3.90.1200.10">
    <property type="match status" value="1"/>
</dbReference>
<keyword evidence="1 2" id="KW-0418">Kinase</keyword>
<dbReference type="PANTHER" id="PTHR12149:SF8">
    <property type="entry name" value="PROTEIN-RIBULOSAMINE 3-KINASE"/>
    <property type="match status" value="1"/>
</dbReference>
<proteinExistence type="inferred from homology"/>
<keyword evidence="1" id="KW-0808">Transferase</keyword>
<comment type="similarity">
    <text evidence="1">Belongs to the fructosamine kinase family.</text>
</comment>
<gene>
    <name evidence="2" type="ORF">LCY76_11470</name>
</gene>
<evidence type="ECO:0000256" key="1">
    <source>
        <dbReference type="PIRNR" id="PIRNR006221"/>
    </source>
</evidence>
<name>A0A9X2BCT2_9BACL</name>
<sequence>MNNEHNTAFCKLLKEHLERLQDPAESLQIRRVSGGSINEAYAVQTQKQKYFLKIHRRAPERFFQCEAAGLAAIRTTQTIDVPDVYTYEDNRTGDKASFILAEWVEGKKTKDTERKLGERLAALHSSPGPVRYGLNHDNFIGTIPQPNGLYSTWTAYYITKRILPQIERGIEGNGMDSERKNRLFKIMERMEKDLPEQPDVSLLHGDLWGGNWITGKNGEPFLIDPAILYGHHEMDLAFAELFGGFSADFYEAYAYFLPIEKEYQDRKELYQLFYLLVHLNLFGETYGRPIDRILKKYLS</sequence>
<reference evidence="2" key="1">
    <citation type="submission" date="2021-09" db="EMBL/GenBank/DDBJ databases">
        <title>Genome analysis of Fictibacillus sp. KIGAM418 isolated from marine sediment.</title>
        <authorList>
            <person name="Seo M.-J."/>
            <person name="Cho E.-S."/>
            <person name="Hwang C.Y."/>
        </authorList>
    </citation>
    <scope>NUCLEOTIDE SEQUENCE</scope>
    <source>
        <strain evidence="2">KIGAM418</strain>
    </source>
</reference>
<accession>A0A9X2BCT2</accession>
<dbReference type="PIRSF" id="PIRSF006221">
    <property type="entry name" value="Ketosamine-3-kinase"/>
    <property type="match status" value="1"/>
</dbReference>
<organism evidence="2 3">
    <name type="scientific">Fictibacillus marinisediminis</name>
    <dbReference type="NCBI Taxonomy" id="2878389"/>
    <lineage>
        <taxon>Bacteria</taxon>
        <taxon>Bacillati</taxon>
        <taxon>Bacillota</taxon>
        <taxon>Bacilli</taxon>
        <taxon>Bacillales</taxon>
        <taxon>Fictibacillaceae</taxon>
        <taxon>Fictibacillus</taxon>
    </lineage>
</organism>
<dbReference type="EMBL" id="JAIWJX010000002">
    <property type="protein sequence ID" value="MCK6257214.1"/>
    <property type="molecule type" value="Genomic_DNA"/>
</dbReference>
<dbReference type="SUPFAM" id="SSF56112">
    <property type="entry name" value="Protein kinase-like (PK-like)"/>
    <property type="match status" value="1"/>
</dbReference>
<dbReference type="Pfam" id="PF03881">
    <property type="entry name" value="Fructosamin_kin"/>
    <property type="match status" value="1"/>
</dbReference>
<dbReference type="AlphaFoldDB" id="A0A9X2BCT2"/>
<dbReference type="GO" id="GO:0016301">
    <property type="term" value="F:kinase activity"/>
    <property type="evidence" value="ECO:0007669"/>
    <property type="project" value="UniProtKB-UniRule"/>
</dbReference>
<dbReference type="InterPro" id="IPR016477">
    <property type="entry name" value="Fructo-/Ketosamine-3-kinase"/>
</dbReference>
<protein>
    <submittedName>
        <fullName evidence="2">Fructosamine kinase family protein</fullName>
    </submittedName>
</protein>
<evidence type="ECO:0000313" key="2">
    <source>
        <dbReference type="EMBL" id="MCK6257214.1"/>
    </source>
</evidence>
<comment type="caution">
    <text evidence="2">The sequence shown here is derived from an EMBL/GenBank/DDBJ whole genome shotgun (WGS) entry which is preliminary data.</text>
</comment>
<keyword evidence="3" id="KW-1185">Reference proteome</keyword>
<dbReference type="Proteomes" id="UP001139011">
    <property type="component" value="Unassembled WGS sequence"/>
</dbReference>
<dbReference type="Gene3D" id="3.30.200.20">
    <property type="entry name" value="Phosphorylase Kinase, domain 1"/>
    <property type="match status" value="1"/>
</dbReference>
<dbReference type="InterPro" id="IPR011009">
    <property type="entry name" value="Kinase-like_dom_sf"/>
</dbReference>
<dbReference type="PANTHER" id="PTHR12149">
    <property type="entry name" value="FRUCTOSAMINE 3 KINASE-RELATED PROTEIN"/>
    <property type="match status" value="1"/>
</dbReference>
<evidence type="ECO:0000313" key="3">
    <source>
        <dbReference type="Proteomes" id="UP001139011"/>
    </source>
</evidence>
<dbReference type="RefSeq" id="WP_248252734.1">
    <property type="nucleotide sequence ID" value="NZ_JAIWJX010000002.1"/>
</dbReference>